<dbReference type="RefSeq" id="WP_002943994.1">
    <property type="nucleotide sequence ID" value="NZ_CP012543.1"/>
</dbReference>
<evidence type="ECO:0000259" key="1">
    <source>
        <dbReference type="Pfam" id="PF13472"/>
    </source>
</evidence>
<dbReference type="CDD" id="cd01822">
    <property type="entry name" value="Lysophospholipase_L1_like"/>
    <property type="match status" value="1"/>
</dbReference>
<dbReference type="PANTHER" id="PTHR30383">
    <property type="entry name" value="THIOESTERASE 1/PROTEASE 1/LYSOPHOSPHOLIPASE L1"/>
    <property type="match status" value="1"/>
</dbReference>
<dbReference type="InterPro" id="IPR036514">
    <property type="entry name" value="SGNH_hydro_sf"/>
</dbReference>
<sequence length="209" mass="22099">MRKFYMILLVALVALSIAACGGKGKERPLPAGSVVVALGDSITQGVGASEQTAWPALLARSSGWRVINAGVSGDDSAQALARLPALLREYKPALVIVSIGGNDFLRAQSSSVTRANIAAVLRTVKESGSRAVLIGVPKPTVGAALGIFSDHELYKELAKEYGVPLLSGAWGDVMKQSRLMSDQIHPNAAGYAEFAAHLEKFLRKQGFLR</sequence>
<reference evidence="2 3" key="1">
    <citation type="submission" date="2016-07" db="EMBL/GenBank/DDBJ databases">
        <title>Comparative genomics of the Campylobacter concisus group.</title>
        <authorList>
            <person name="Miller W.G."/>
            <person name="Yee E."/>
            <person name="Chapman M.H."/>
            <person name="Huynh S."/>
            <person name="Bono J.L."/>
            <person name="On S.L.W."/>
            <person name="StLeger J."/>
            <person name="Foster G."/>
            <person name="Parker C.T."/>
        </authorList>
    </citation>
    <scope>NUCLEOTIDE SEQUENCE [LARGE SCALE GENOMIC DNA]</scope>
    <source>
        <strain evidence="2 3">ATCC 33238</strain>
    </source>
</reference>
<proteinExistence type="predicted"/>
<keyword evidence="2" id="KW-0378">Hydrolase</keyword>
<dbReference type="SUPFAM" id="SSF52266">
    <property type="entry name" value="SGNH hydrolase"/>
    <property type="match status" value="1"/>
</dbReference>
<dbReference type="Gene3D" id="3.40.50.1110">
    <property type="entry name" value="SGNH hydrolase"/>
    <property type="match status" value="1"/>
</dbReference>
<protein>
    <submittedName>
        <fullName evidence="2">SGNH family hydrolase</fullName>
    </submittedName>
</protein>
<dbReference type="KEGG" id="crx:CRECT_2017"/>
<name>A0A6G5QPY2_CAMRE</name>
<feature type="domain" description="SGNH hydrolase-type esterase" evidence="1">
    <location>
        <begin position="37"/>
        <end position="192"/>
    </location>
</feature>
<accession>A0A6G5QPY2</accession>
<dbReference type="GO" id="GO:0004622">
    <property type="term" value="F:phosphatidylcholine lysophospholipase activity"/>
    <property type="evidence" value="ECO:0007669"/>
    <property type="project" value="TreeGrafter"/>
</dbReference>
<evidence type="ECO:0000313" key="2">
    <source>
        <dbReference type="EMBL" id="QCD47622.1"/>
    </source>
</evidence>
<dbReference type="InterPro" id="IPR013830">
    <property type="entry name" value="SGNH_hydro"/>
</dbReference>
<dbReference type="PROSITE" id="PS51257">
    <property type="entry name" value="PROKAR_LIPOPROTEIN"/>
    <property type="match status" value="1"/>
</dbReference>
<organism evidence="2 3">
    <name type="scientific">Campylobacter rectus</name>
    <name type="common">Wolinella recta</name>
    <dbReference type="NCBI Taxonomy" id="203"/>
    <lineage>
        <taxon>Bacteria</taxon>
        <taxon>Pseudomonadati</taxon>
        <taxon>Campylobacterota</taxon>
        <taxon>Epsilonproteobacteria</taxon>
        <taxon>Campylobacterales</taxon>
        <taxon>Campylobacteraceae</taxon>
        <taxon>Campylobacter</taxon>
    </lineage>
</organism>
<dbReference type="EMBL" id="CP012543">
    <property type="protein sequence ID" value="QCD47622.1"/>
    <property type="molecule type" value="Genomic_DNA"/>
</dbReference>
<dbReference type="AlphaFoldDB" id="A0A6G5QPY2"/>
<gene>
    <name evidence="2" type="ORF">CRECT_2017</name>
</gene>
<dbReference type="Pfam" id="PF13472">
    <property type="entry name" value="Lipase_GDSL_2"/>
    <property type="match status" value="1"/>
</dbReference>
<dbReference type="Proteomes" id="UP000502377">
    <property type="component" value="Chromosome"/>
</dbReference>
<dbReference type="PANTHER" id="PTHR30383:SF24">
    <property type="entry name" value="THIOESTERASE 1_PROTEASE 1_LYSOPHOSPHOLIPASE L1"/>
    <property type="match status" value="1"/>
</dbReference>
<evidence type="ECO:0000313" key="3">
    <source>
        <dbReference type="Proteomes" id="UP000502377"/>
    </source>
</evidence>
<dbReference type="InterPro" id="IPR051532">
    <property type="entry name" value="Ester_Hydrolysis_Enzymes"/>
</dbReference>